<dbReference type="AlphaFoldDB" id="A0AAN6X1M5"/>
<feature type="compositionally biased region" description="Polar residues" evidence="2">
    <location>
        <begin position="656"/>
        <end position="675"/>
    </location>
</feature>
<keyword evidence="4" id="KW-1185">Reference proteome</keyword>
<feature type="compositionally biased region" description="Polar residues" evidence="2">
    <location>
        <begin position="575"/>
        <end position="584"/>
    </location>
</feature>
<feature type="compositionally biased region" description="Polar residues" evidence="2">
    <location>
        <begin position="21"/>
        <end position="49"/>
    </location>
</feature>
<dbReference type="EMBL" id="MU864358">
    <property type="protein sequence ID" value="KAK4191668.1"/>
    <property type="molecule type" value="Genomic_DNA"/>
</dbReference>
<evidence type="ECO:0000313" key="4">
    <source>
        <dbReference type="Proteomes" id="UP001302126"/>
    </source>
</evidence>
<feature type="coiled-coil region" evidence="1">
    <location>
        <begin position="250"/>
        <end position="309"/>
    </location>
</feature>
<reference evidence="3" key="2">
    <citation type="submission" date="2023-05" db="EMBL/GenBank/DDBJ databases">
        <authorList>
            <consortium name="Lawrence Berkeley National Laboratory"/>
            <person name="Steindorff A."/>
            <person name="Hensen N."/>
            <person name="Bonometti L."/>
            <person name="Westerberg I."/>
            <person name="Brannstrom I.O."/>
            <person name="Guillou S."/>
            <person name="Cros-Aarteil S."/>
            <person name="Calhoun S."/>
            <person name="Haridas S."/>
            <person name="Kuo A."/>
            <person name="Mondo S."/>
            <person name="Pangilinan J."/>
            <person name="Riley R."/>
            <person name="Labutti K."/>
            <person name="Andreopoulos B."/>
            <person name="Lipzen A."/>
            <person name="Chen C."/>
            <person name="Yanf M."/>
            <person name="Daum C."/>
            <person name="Ng V."/>
            <person name="Clum A."/>
            <person name="Ohm R."/>
            <person name="Martin F."/>
            <person name="Silar P."/>
            <person name="Natvig D."/>
            <person name="Lalanne C."/>
            <person name="Gautier V."/>
            <person name="Ament-Velasquez S.L."/>
            <person name="Kruys A."/>
            <person name="Hutchinson M.I."/>
            <person name="Powell A.J."/>
            <person name="Barry K."/>
            <person name="Miller A.N."/>
            <person name="Grigoriev I.V."/>
            <person name="Debuchy R."/>
            <person name="Gladieux P."/>
            <person name="Thoren M.H."/>
            <person name="Johannesson H."/>
        </authorList>
    </citation>
    <scope>NUCLEOTIDE SEQUENCE</scope>
    <source>
        <strain evidence="3">PSN309</strain>
    </source>
</reference>
<proteinExistence type="predicted"/>
<feature type="region of interest" description="Disordered" evidence="2">
    <location>
        <begin position="485"/>
        <end position="519"/>
    </location>
</feature>
<feature type="region of interest" description="Disordered" evidence="2">
    <location>
        <begin position="536"/>
        <end position="584"/>
    </location>
</feature>
<name>A0AAN6X1M5_9PEZI</name>
<sequence>MADDNNHATWFRTFGRSKSAISAHQSTASLDSASGQQPASNTNNSNSNFLDVPLPPTIPYIGHSSTGGEQLPSKPPTPTPTLASESSPTRHRLRSTAAVRRVSSFLNLGGSNEGKIGPVNTSWSSSGSHVGQSRDDGSNQSLLPQFLHHSHSSNNNSSTNAAGRTRTSFFHHVPAPLGHLPLQTVDPEKDSDGGVQQLFNTQKGAPAVWYNPNLTQMVESLKVVMMEKRNPLESIPPVYNSYVLALLEGFAHLKQQVAKTDQELADLKTLRQMELEQFSGISKEWIEREESYKAEIKRLELVLAKESKDGVASVTLARHESLVDRSGTKRFQARLKRLSNSHGHDEKSSKEALVKSNLPLATVTADNKSEKYKTLGEIPRILDPEHDVVMSRIVEQRGRSYRQLADQQKQAQRGPVLAGQQPVLVGTGKPRKSRDTSKLSEAIDGDRQHSGVASSQRLAGASSNLHQPVGLYRSGVTGPLIRNSQQHIQPASAQAKEETATDVETSSSEDSIPHAGSRRLSTLARAKLQRQDINDAMSQSLDGGTDHDTYNDITEETGKRLSHTDSHANEKDRQTASGLLSESVLTDNADGTVIVSARGSSQHHPPGTSSYQQAVDTADHAMQRLNRGYSFKKGDDEYLPVTSCAALGTDSRYSDTKSSPQSANSDCVHGDTSSLPLDRGVTASASTGSVIYRGSEETNATRSSTNTGTGNSTGVSRSDDSIPLAEKPTDRTTATQSRHRGPGRSAACSPRQQYDCNRDLPDINIARMSGSSHGPRSNEVAATAAPNHDRGELEPRSPPSVGVAQQVTHASAANGAAVPVPSDMLAVTTASTNVVRSGPAVVPNGTPQSSGDAARIAAVKAFTEKS</sequence>
<comment type="caution">
    <text evidence="3">The sequence shown here is derived from an EMBL/GenBank/DDBJ whole genome shotgun (WGS) entry which is preliminary data.</text>
</comment>
<feature type="region of interest" description="Disordered" evidence="2">
    <location>
        <begin position="649"/>
        <end position="800"/>
    </location>
</feature>
<organism evidence="3 4">
    <name type="scientific">Podospora australis</name>
    <dbReference type="NCBI Taxonomy" id="1536484"/>
    <lineage>
        <taxon>Eukaryota</taxon>
        <taxon>Fungi</taxon>
        <taxon>Dikarya</taxon>
        <taxon>Ascomycota</taxon>
        <taxon>Pezizomycotina</taxon>
        <taxon>Sordariomycetes</taxon>
        <taxon>Sordariomycetidae</taxon>
        <taxon>Sordariales</taxon>
        <taxon>Podosporaceae</taxon>
        <taxon>Podospora</taxon>
    </lineage>
</organism>
<feature type="region of interest" description="Disordered" evidence="2">
    <location>
        <begin position="400"/>
        <end position="461"/>
    </location>
</feature>
<accession>A0AAN6X1M5</accession>
<evidence type="ECO:0000256" key="2">
    <source>
        <dbReference type="SAM" id="MobiDB-lite"/>
    </source>
</evidence>
<feature type="compositionally biased region" description="Polar residues" evidence="2">
    <location>
        <begin position="451"/>
        <end position="461"/>
    </location>
</feature>
<reference evidence="3" key="1">
    <citation type="journal article" date="2023" name="Mol. Phylogenet. Evol.">
        <title>Genome-scale phylogeny and comparative genomics of the fungal order Sordariales.</title>
        <authorList>
            <person name="Hensen N."/>
            <person name="Bonometti L."/>
            <person name="Westerberg I."/>
            <person name="Brannstrom I.O."/>
            <person name="Guillou S."/>
            <person name="Cros-Aarteil S."/>
            <person name="Calhoun S."/>
            <person name="Haridas S."/>
            <person name="Kuo A."/>
            <person name="Mondo S."/>
            <person name="Pangilinan J."/>
            <person name="Riley R."/>
            <person name="LaButti K."/>
            <person name="Andreopoulos B."/>
            <person name="Lipzen A."/>
            <person name="Chen C."/>
            <person name="Yan M."/>
            <person name="Daum C."/>
            <person name="Ng V."/>
            <person name="Clum A."/>
            <person name="Steindorff A."/>
            <person name="Ohm R.A."/>
            <person name="Martin F."/>
            <person name="Silar P."/>
            <person name="Natvig D.O."/>
            <person name="Lalanne C."/>
            <person name="Gautier V."/>
            <person name="Ament-Velasquez S.L."/>
            <person name="Kruys A."/>
            <person name="Hutchinson M.I."/>
            <person name="Powell A.J."/>
            <person name="Barry K."/>
            <person name="Miller A.N."/>
            <person name="Grigoriev I.V."/>
            <person name="Debuchy R."/>
            <person name="Gladieux P."/>
            <person name="Hiltunen Thoren M."/>
            <person name="Johannesson H."/>
        </authorList>
    </citation>
    <scope>NUCLEOTIDE SEQUENCE</scope>
    <source>
        <strain evidence="3">PSN309</strain>
    </source>
</reference>
<evidence type="ECO:0000256" key="1">
    <source>
        <dbReference type="SAM" id="Coils"/>
    </source>
</evidence>
<dbReference type="Proteomes" id="UP001302126">
    <property type="component" value="Unassembled WGS sequence"/>
</dbReference>
<feature type="compositionally biased region" description="Low complexity" evidence="2">
    <location>
        <begin position="122"/>
        <end position="131"/>
    </location>
</feature>
<feature type="compositionally biased region" description="Low complexity" evidence="2">
    <location>
        <begin position="698"/>
        <end position="716"/>
    </location>
</feature>
<keyword evidence="1" id="KW-0175">Coiled coil</keyword>
<feature type="compositionally biased region" description="Basic and acidic residues" evidence="2">
    <location>
        <begin position="544"/>
        <end position="574"/>
    </location>
</feature>
<protein>
    <submittedName>
        <fullName evidence="3">Uncharacterized protein</fullName>
    </submittedName>
</protein>
<evidence type="ECO:0000313" key="3">
    <source>
        <dbReference type="EMBL" id="KAK4191668.1"/>
    </source>
</evidence>
<feature type="region of interest" description="Disordered" evidence="2">
    <location>
        <begin position="21"/>
        <end position="162"/>
    </location>
</feature>
<gene>
    <name evidence="3" type="ORF">QBC35DRAFT_294982</name>
</gene>